<evidence type="ECO:0000259" key="7">
    <source>
        <dbReference type="Pfam" id="PF07244"/>
    </source>
</evidence>
<name>A0ABY0CPW9_9DELT</name>
<protein>
    <recommendedName>
        <fullName evidence="10">Outer membrane protein assembly factor</fullName>
    </recommendedName>
</protein>
<evidence type="ECO:0000259" key="6">
    <source>
        <dbReference type="Pfam" id="PF01103"/>
    </source>
</evidence>
<evidence type="ECO:0008006" key="10">
    <source>
        <dbReference type="Google" id="ProtNLM"/>
    </source>
</evidence>
<dbReference type="InterPro" id="IPR010827">
    <property type="entry name" value="BamA/TamA_POTRA"/>
</dbReference>
<dbReference type="Proteomes" id="UP000282926">
    <property type="component" value="Unassembled WGS sequence"/>
</dbReference>
<feature type="domain" description="POTRA" evidence="7">
    <location>
        <begin position="375"/>
        <end position="446"/>
    </location>
</feature>
<keyword evidence="4" id="KW-0472">Membrane</keyword>
<keyword evidence="2" id="KW-1134">Transmembrane beta strand</keyword>
<dbReference type="Pfam" id="PF01103">
    <property type="entry name" value="Omp85"/>
    <property type="match status" value="1"/>
</dbReference>
<feature type="domain" description="POTRA" evidence="7">
    <location>
        <begin position="197"/>
        <end position="275"/>
    </location>
</feature>
<accession>A0ABY0CPW9</accession>
<dbReference type="Pfam" id="PF07244">
    <property type="entry name" value="POTRA"/>
    <property type="match status" value="6"/>
</dbReference>
<evidence type="ECO:0000313" key="8">
    <source>
        <dbReference type="EMBL" id="RVU42534.1"/>
    </source>
</evidence>
<dbReference type="EMBL" id="SADD01000011">
    <property type="protein sequence ID" value="RVU42534.1"/>
    <property type="molecule type" value="Genomic_DNA"/>
</dbReference>
<evidence type="ECO:0000256" key="5">
    <source>
        <dbReference type="SAM" id="MobiDB-lite"/>
    </source>
</evidence>
<comment type="caution">
    <text evidence="8">The sequence shown here is derived from an EMBL/GenBank/DDBJ whole genome shotgun (WGS) entry which is preliminary data.</text>
</comment>
<evidence type="ECO:0000256" key="4">
    <source>
        <dbReference type="ARBA" id="ARBA00023136"/>
    </source>
</evidence>
<dbReference type="Gene3D" id="2.40.160.50">
    <property type="entry name" value="membrane protein fhac: a member of the omp85/tpsb transporter family"/>
    <property type="match status" value="1"/>
</dbReference>
<comment type="subcellular location">
    <subcellularLocation>
        <location evidence="1">Membrane</location>
    </subcellularLocation>
</comment>
<keyword evidence="3" id="KW-0812">Transmembrane</keyword>
<evidence type="ECO:0000256" key="3">
    <source>
        <dbReference type="ARBA" id="ARBA00022692"/>
    </source>
</evidence>
<sequence length="1152" mass="127301">MWAGAGVSEVGGQVWRGGWQGVVLSVLLCALWLSTMPCAYAQESEGGGGQADRPAVPERSQPLDAAEAQAPPSQTSASGTLRGAPGGVGVPVSPLNPLTEIYEAREARRAIDQEFEGLPIGRVAFRCDLELCQRPLGVDRFRELSGLYVGQTYSPQAIERAERRLLKTGFFSAVTVERRRVGASVFVALEAQGAVLIRRVGFEGLNPPPFETELRKVLMYRPGQVFLESAERAQAQLASLAAIFEREGYYDTEVRMVVNPVEGERHLVDLVFEVARGQERSICEIGLRGVRGMTAARAQDLLLSDVSVLSRRVPLLLPTYTTETVRQGRDALIAEYRRLGYFRARVVDQQVEEYGDEGCVRLLFEMDEGPFWALSFEGSRLFDDATLTAQLPFFASGYVDADEIRAAESAIRQLYETRGYPFARVQGEESAEDRLNRALRFEIEEGPQVQINEVRIHGARAFSEAELLSEFGTQAFGIFDTAGFLQTDRLLADMSALEERMRAQGYLQALSPIFLLEVNDSGAGMRVRVEVRQGPQTLVDRVDLEGARALPAGTLEAMLSVKPQDPFVPVNVRADQSRISQYYGAIGYPLARVTTTCRLLTGEEVPCEAPQLPQTCRAMSFAELERGRCEWREGVNAALACERVERSPVCEFSGGVMAEAVRVQHTIEEGPRVRVGEVLLKGNFRTRSSVIYRELPLSTGDRFDVQKLIEGQGNMRQLGLFDSVSIETIGLENVDAGADEIEAALIISVEESRARFVEFSVGLEGRDLLGDSRRLLLTGEAQYTDNNLLGTGQRFRPRLISAVDTLELAQLARAAGAGETGERGLDYLFGAELIYSHPRFLKSQTGVDKLFLTITPFYLLDLLGVTNDQVLREEWGLRLELRKELEEIADRLYLTFGVEAKQAATWTANDPRIAGERIFSPRRATAKLLPEINFDRRDSPLNPRSGYYVEVKPELVSGDALSQDGEDLIGDSYLRLSAALSAFFSLDGRGDYVLGQGLRYGQIVPFAERQSLVPPDERFYLGGVGTVRGFPTNVLGPVGARQQPLGGELTMSYTAELRYPLIKEWSVYGATFFDAGLLVDCFDEAGRRSSAQCFANAFPDQAPLSRVRTSAGLGLRYVIFDQIPLLFDYGVVLDRRPGEGFGSLHFNLGYSF</sequence>
<feature type="region of interest" description="Disordered" evidence="5">
    <location>
        <begin position="43"/>
        <end position="91"/>
    </location>
</feature>
<keyword evidence="9" id="KW-1185">Reference proteome</keyword>
<reference evidence="8 9" key="1">
    <citation type="submission" date="2019-01" db="EMBL/GenBank/DDBJ databases">
        <title>Lujinxingia litoralis gen. nov., sp. nov. and Lujinxingia sediminis gen. nov., sp. nov., new members in the order Bradymonadales, isolated from coastal sediment.</title>
        <authorList>
            <person name="Li C.-M."/>
        </authorList>
    </citation>
    <scope>NUCLEOTIDE SEQUENCE [LARGE SCALE GENOMIC DNA]</scope>
    <source>
        <strain evidence="8 9">SEH01</strain>
    </source>
</reference>
<feature type="domain" description="POTRA" evidence="7">
    <location>
        <begin position="450"/>
        <end position="509"/>
    </location>
</feature>
<organism evidence="8 9">
    <name type="scientific">Lujinxingia sediminis</name>
    <dbReference type="NCBI Taxonomy" id="2480984"/>
    <lineage>
        <taxon>Bacteria</taxon>
        <taxon>Deltaproteobacteria</taxon>
        <taxon>Bradymonadales</taxon>
        <taxon>Lujinxingiaceae</taxon>
        <taxon>Lujinxingia</taxon>
    </lineage>
</organism>
<feature type="domain" description="Bacterial surface antigen (D15)" evidence="6">
    <location>
        <begin position="827"/>
        <end position="1152"/>
    </location>
</feature>
<feature type="domain" description="POTRA" evidence="7">
    <location>
        <begin position="673"/>
        <end position="751"/>
    </location>
</feature>
<dbReference type="PANTHER" id="PTHR12815">
    <property type="entry name" value="SORTING AND ASSEMBLY MACHINERY SAMM50 PROTEIN FAMILY MEMBER"/>
    <property type="match status" value="1"/>
</dbReference>
<proteinExistence type="predicted"/>
<evidence type="ECO:0000256" key="1">
    <source>
        <dbReference type="ARBA" id="ARBA00004370"/>
    </source>
</evidence>
<dbReference type="InterPro" id="IPR039910">
    <property type="entry name" value="D15-like"/>
</dbReference>
<dbReference type="PANTHER" id="PTHR12815:SF18">
    <property type="entry name" value="SORTING AND ASSEMBLY MACHINERY COMPONENT 50 HOMOLOG"/>
    <property type="match status" value="1"/>
</dbReference>
<evidence type="ECO:0000256" key="2">
    <source>
        <dbReference type="ARBA" id="ARBA00022452"/>
    </source>
</evidence>
<feature type="domain" description="POTRA" evidence="7">
    <location>
        <begin position="319"/>
        <end position="369"/>
    </location>
</feature>
<gene>
    <name evidence="8" type="ORF">EA187_15170</name>
</gene>
<dbReference type="Gene3D" id="3.10.20.310">
    <property type="entry name" value="membrane protein fhac"/>
    <property type="match status" value="6"/>
</dbReference>
<dbReference type="InterPro" id="IPR000184">
    <property type="entry name" value="Bac_surfAg_D15"/>
</dbReference>
<evidence type="ECO:0000313" key="9">
    <source>
        <dbReference type="Proteomes" id="UP000282926"/>
    </source>
</evidence>
<feature type="domain" description="POTRA" evidence="7">
    <location>
        <begin position="539"/>
        <end position="595"/>
    </location>
</feature>